<keyword evidence="2 4" id="KW-0012">Acyltransferase</keyword>
<dbReference type="EMBL" id="JYIX01000037">
    <property type="protein sequence ID" value="KJL32384.1"/>
    <property type="molecule type" value="Genomic_DNA"/>
</dbReference>
<keyword evidence="1 4" id="KW-0808">Transferase</keyword>
<dbReference type="PANTHER" id="PTHR43877">
    <property type="entry name" value="AMINOALKYLPHOSPHONATE N-ACETYLTRANSFERASE-RELATED-RELATED"/>
    <property type="match status" value="1"/>
</dbReference>
<evidence type="ECO:0000313" key="4">
    <source>
        <dbReference type="EMBL" id="KJL32384.1"/>
    </source>
</evidence>
<protein>
    <submittedName>
        <fullName evidence="4">Mycothiol acetyltransferase</fullName>
        <ecNumber evidence="4">2.3.1.189</ecNumber>
    </submittedName>
</protein>
<dbReference type="PATRIC" id="fig|582680.6.peg.2933"/>
<dbReference type="InterPro" id="IPR050832">
    <property type="entry name" value="Bact_Acetyltransf"/>
</dbReference>
<name>A0A0F0LI92_9MICO</name>
<dbReference type="GO" id="GO:0035447">
    <property type="term" value="F:mycothiol synthase activity"/>
    <property type="evidence" value="ECO:0007669"/>
    <property type="project" value="UniProtKB-EC"/>
</dbReference>
<gene>
    <name evidence="4" type="primary">mshD_2</name>
    <name evidence="4" type="ORF">RS86_02856</name>
</gene>
<evidence type="ECO:0000256" key="1">
    <source>
        <dbReference type="ARBA" id="ARBA00022679"/>
    </source>
</evidence>
<organism evidence="4 5">
    <name type="scientific">Microbacterium azadirachtae</name>
    <dbReference type="NCBI Taxonomy" id="582680"/>
    <lineage>
        <taxon>Bacteria</taxon>
        <taxon>Bacillati</taxon>
        <taxon>Actinomycetota</taxon>
        <taxon>Actinomycetes</taxon>
        <taxon>Micrococcales</taxon>
        <taxon>Microbacteriaceae</taxon>
        <taxon>Microbacterium</taxon>
    </lineage>
</organism>
<dbReference type="RefSeq" id="WP_045272872.1">
    <property type="nucleotide sequence ID" value="NZ_JYIX01000037.1"/>
</dbReference>
<evidence type="ECO:0000259" key="3">
    <source>
        <dbReference type="PROSITE" id="PS51186"/>
    </source>
</evidence>
<dbReference type="Gene3D" id="3.40.630.30">
    <property type="match status" value="1"/>
</dbReference>
<dbReference type="SUPFAM" id="SSF55729">
    <property type="entry name" value="Acyl-CoA N-acyltransferases (Nat)"/>
    <property type="match status" value="1"/>
</dbReference>
<feature type="domain" description="N-acetyltransferase" evidence="3">
    <location>
        <begin position="18"/>
        <end position="176"/>
    </location>
</feature>
<keyword evidence="5" id="KW-1185">Reference proteome</keyword>
<dbReference type="Pfam" id="PF00583">
    <property type="entry name" value="Acetyltransf_1"/>
    <property type="match status" value="1"/>
</dbReference>
<dbReference type="STRING" id="582680.RS86_02856"/>
<comment type="caution">
    <text evidence="4">The sequence shown here is derived from an EMBL/GenBank/DDBJ whole genome shotgun (WGS) entry which is preliminary data.</text>
</comment>
<dbReference type="InterPro" id="IPR016181">
    <property type="entry name" value="Acyl_CoA_acyltransferase"/>
</dbReference>
<reference evidence="4 5" key="1">
    <citation type="submission" date="2015-02" db="EMBL/GenBank/DDBJ databases">
        <title>Draft genome sequences of ten Microbacterium spp. with emphasis on heavy metal contaminated environments.</title>
        <authorList>
            <person name="Corretto E."/>
        </authorList>
    </citation>
    <scope>NUCLEOTIDE SEQUENCE [LARGE SCALE GENOMIC DNA]</scope>
    <source>
        <strain evidence="4 5">ARN176</strain>
    </source>
</reference>
<dbReference type="InterPro" id="IPR000182">
    <property type="entry name" value="GNAT_dom"/>
</dbReference>
<proteinExistence type="predicted"/>
<dbReference type="CDD" id="cd04301">
    <property type="entry name" value="NAT_SF"/>
    <property type="match status" value="1"/>
</dbReference>
<accession>A0A0F0LI92</accession>
<dbReference type="PANTHER" id="PTHR43877:SF2">
    <property type="entry name" value="AMINOALKYLPHOSPHONATE N-ACETYLTRANSFERASE-RELATED"/>
    <property type="match status" value="1"/>
</dbReference>
<evidence type="ECO:0000313" key="5">
    <source>
        <dbReference type="Proteomes" id="UP000033740"/>
    </source>
</evidence>
<sequence>MLTALALPVPLDTRIGEVMLRRARTEDTAAIVALLADDAISAARGDTASDDDLPAYAAGLDSVLADGSNDLLVAEHDGRIVGTFQLTRIPGMSRRGSTRLLVEAVRVSSDLRSSGVGSALMRWIMDVATADLGSPLVQLTSDAQRVEAHRFYERLGFAGSHKGFKYNAPSSGSEAPATGR</sequence>
<dbReference type="AlphaFoldDB" id="A0A0F0LI92"/>
<evidence type="ECO:0000256" key="2">
    <source>
        <dbReference type="ARBA" id="ARBA00023315"/>
    </source>
</evidence>
<dbReference type="EC" id="2.3.1.189" evidence="4"/>
<dbReference type="Proteomes" id="UP000033740">
    <property type="component" value="Unassembled WGS sequence"/>
</dbReference>
<dbReference type="PROSITE" id="PS51186">
    <property type="entry name" value="GNAT"/>
    <property type="match status" value="1"/>
</dbReference>